<feature type="transmembrane region" description="Helical" evidence="8">
    <location>
        <begin position="599"/>
        <end position="616"/>
    </location>
</feature>
<evidence type="ECO:0000256" key="6">
    <source>
        <dbReference type="ARBA" id="ARBA00022989"/>
    </source>
</evidence>
<dbReference type="PATRIC" id="fig|1423766.4.peg.1273"/>
<evidence type="ECO:0000256" key="5">
    <source>
        <dbReference type="ARBA" id="ARBA00022967"/>
    </source>
</evidence>
<keyword evidence="6 8" id="KW-1133">Transmembrane helix</keyword>
<evidence type="ECO:0000256" key="7">
    <source>
        <dbReference type="ARBA" id="ARBA00023136"/>
    </source>
</evidence>
<feature type="transmembrane region" description="Helical" evidence="8">
    <location>
        <begin position="664"/>
        <end position="683"/>
    </location>
</feature>
<dbReference type="InterPro" id="IPR004014">
    <property type="entry name" value="ATPase_P-typ_cation-transptr_N"/>
</dbReference>
<dbReference type="Gene3D" id="3.40.1110.10">
    <property type="entry name" value="Calcium-transporting ATPase, cytoplasmic domain N"/>
    <property type="match status" value="1"/>
</dbReference>
<dbReference type="PROSITE" id="PS00154">
    <property type="entry name" value="ATPASE_E1_E2"/>
    <property type="match status" value="1"/>
</dbReference>
<keyword evidence="2 8" id="KW-0812">Transmembrane</keyword>
<keyword evidence="4" id="KW-0067">ATP-binding</keyword>
<dbReference type="Gene3D" id="3.40.50.1000">
    <property type="entry name" value="HAD superfamily/HAD-like"/>
    <property type="match status" value="1"/>
</dbReference>
<sequence>MEQSAAGLSSKTVKSRLQSEGYNEIPKYHFSFYKAVLNRLWEPTAWILELALLLELILGKEIQAVFIVLMLLFAAVNGAIQEYRSNHVLNLLSDNLTLFISVKRDNHWLRIPSRELVPGDLISLKPGNIIPADVKVLNKSIYVNESSITGEATPVTRAAGSNAFSGTEVLGGNCLATVSQTGLRSRAGKTSQLTLEAKAPGQLQVLLGRVIKYLAILDACLIVILLLFALLRHENIVSLMPFLAMLVIATIPIAMPSSFSVANSIEANVLSNQSILVRDLTGIQEAANMNLLLMDKTGTITTAPTSVKEFHSFSNYSQSEINQLALAAMDTRQPSQTDTALLNFIGPNTSHLAIKSYQAFNPNIGYSAATINVNHEKKRVRLGSLKILAKKSGQEVNDTDIQGHTVALSLDNQLLGFYILGSQLRPDALSTLEKLKRRGVRIMILTGDYHQSTEQIIQQTGLSGKVITGKELDHLKSIDGITAISEVLPENKLAAVKKCQELGFTVGMIGDGINDAPALKLANIGIATANATDIAKQAAKLILMKDSLLSITNIIDSGHRVYQRMMTWTITKLVRTAELTILLTLGYLFFRFIPLSLNALVLIAILNDLVTMVLGTDNTQITYHPEKWGFKKIINQASVLTIGWTVVALAILVMLVQHLPASKISSILFLFLIASAMLTILMTRTTKLFWLGRPSSAVLTATSANLAIAILASTFGWGIAIISFSSIGITILATVVASLVLNVIQRFSWN</sequence>
<reference evidence="11 12" key="1">
    <citation type="journal article" date="2015" name="Genome Announc.">
        <title>Expanding the biotechnology potential of lactobacilli through comparative genomics of 213 strains and associated genera.</title>
        <authorList>
            <person name="Sun Z."/>
            <person name="Harris H.M."/>
            <person name="McCann A."/>
            <person name="Guo C."/>
            <person name="Argimon S."/>
            <person name="Zhang W."/>
            <person name="Yang X."/>
            <person name="Jeffery I.B."/>
            <person name="Cooney J.C."/>
            <person name="Kagawa T.F."/>
            <person name="Liu W."/>
            <person name="Song Y."/>
            <person name="Salvetti E."/>
            <person name="Wrobel A."/>
            <person name="Rasinkangas P."/>
            <person name="Parkhill J."/>
            <person name="Rea M.C."/>
            <person name="O'Sullivan O."/>
            <person name="Ritari J."/>
            <person name="Douillard F.P."/>
            <person name="Paul Ross R."/>
            <person name="Yang R."/>
            <person name="Briner A.E."/>
            <person name="Felis G.E."/>
            <person name="de Vos W.M."/>
            <person name="Barrangou R."/>
            <person name="Klaenhammer T.R."/>
            <person name="Caufield P.W."/>
            <person name="Cui Y."/>
            <person name="Zhang H."/>
            <person name="O'Toole P.W."/>
        </authorList>
    </citation>
    <scope>NUCLEOTIDE SEQUENCE [LARGE SCALE GENOMIC DNA]</scope>
    <source>
        <strain evidence="11 12">DSM 19906</strain>
    </source>
</reference>
<keyword evidence="7 8" id="KW-0472">Membrane</keyword>
<evidence type="ECO:0000313" key="12">
    <source>
        <dbReference type="Proteomes" id="UP000051439"/>
    </source>
</evidence>
<evidence type="ECO:0000256" key="3">
    <source>
        <dbReference type="ARBA" id="ARBA00022741"/>
    </source>
</evidence>
<keyword evidence="12" id="KW-1185">Reference proteome</keyword>
<dbReference type="SFLD" id="SFLDS00003">
    <property type="entry name" value="Haloacid_Dehalogenase"/>
    <property type="match status" value="1"/>
</dbReference>
<feature type="transmembrane region" description="Helical" evidence="8">
    <location>
        <begin position="210"/>
        <end position="230"/>
    </location>
</feature>
<evidence type="ECO:0000256" key="8">
    <source>
        <dbReference type="SAM" id="Phobius"/>
    </source>
</evidence>
<dbReference type="SUPFAM" id="SSF81653">
    <property type="entry name" value="Calcium ATPase, transduction domain A"/>
    <property type="match status" value="1"/>
</dbReference>
<dbReference type="Gene3D" id="1.20.1110.10">
    <property type="entry name" value="Calcium-transporting ATPase, transmembrane domain"/>
    <property type="match status" value="1"/>
</dbReference>
<proteinExistence type="predicted"/>
<dbReference type="InterPro" id="IPR008250">
    <property type="entry name" value="ATPase_P-typ_transduc_dom_A_sf"/>
</dbReference>
<dbReference type="RefSeq" id="WP_056949510.1">
    <property type="nucleotide sequence ID" value="NZ_AZEB01000020.1"/>
</dbReference>
<keyword evidence="3" id="KW-0547">Nucleotide-binding</keyword>
<protein>
    <submittedName>
        <fullName evidence="11">Cadmium-manganese-transporting P-type ATPase</fullName>
    </submittedName>
</protein>
<feature type="transmembrane region" description="Helical" evidence="8">
    <location>
        <begin position="573"/>
        <end position="593"/>
    </location>
</feature>
<feature type="domain" description="Cation-transporting P-type ATPase N-terminal" evidence="10">
    <location>
        <begin position="4"/>
        <end position="53"/>
    </location>
</feature>
<dbReference type="InterPro" id="IPR001757">
    <property type="entry name" value="P_typ_ATPase"/>
</dbReference>
<evidence type="ECO:0000259" key="10">
    <source>
        <dbReference type="Pfam" id="PF00690"/>
    </source>
</evidence>
<dbReference type="GO" id="GO:0005524">
    <property type="term" value="F:ATP binding"/>
    <property type="evidence" value="ECO:0007669"/>
    <property type="project" value="UniProtKB-KW"/>
</dbReference>
<keyword evidence="5" id="KW-1278">Translocase</keyword>
<dbReference type="InterPro" id="IPR044492">
    <property type="entry name" value="P_typ_ATPase_HD_dom"/>
</dbReference>
<name>A0A0R1NK58_9LACO</name>
<gene>
    <name evidence="11" type="ORF">FC98_GL001237</name>
</gene>
<dbReference type="PANTHER" id="PTHR42861">
    <property type="entry name" value="CALCIUM-TRANSPORTING ATPASE"/>
    <property type="match status" value="1"/>
</dbReference>
<evidence type="ECO:0000256" key="4">
    <source>
        <dbReference type="ARBA" id="ARBA00022840"/>
    </source>
</evidence>
<evidence type="ECO:0000256" key="1">
    <source>
        <dbReference type="ARBA" id="ARBA00004141"/>
    </source>
</evidence>
<dbReference type="GO" id="GO:0016020">
    <property type="term" value="C:membrane"/>
    <property type="evidence" value="ECO:0007669"/>
    <property type="project" value="UniProtKB-SubCell"/>
</dbReference>
<feature type="domain" description="P-type ATPase A" evidence="9">
    <location>
        <begin position="102"/>
        <end position="194"/>
    </location>
</feature>
<evidence type="ECO:0000259" key="9">
    <source>
        <dbReference type="Pfam" id="PF00122"/>
    </source>
</evidence>
<dbReference type="Pfam" id="PF00702">
    <property type="entry name" value="Hydrolase"/>
    <property type="match status" value="1"/>
</dbReference>
<dbReference type="InterPro" id="IPR059000">
    <property type="entry name" value="ATPase_P-type_domA"/>
</dbReference>
<dbReference type="SUPFAM" id="SSF56784">
    <property type="entry name" value="HAD-like"/>
    <property type="match status" value="1"/>
</dbReference>
<dbReference type="Pfam" id="PF00122">
    <property type="entry name" value="E1-E2_ATPase"/>
    <property type="match status" value="1"/>
</dbReference>
<feature type="transmembrane region" description="Helical" evidence="8">
    <location>
        <begin position="637"/>
        <end position="658"/>
    </location>
</feature>
<dbReference type="NCBIfam" id="TIGR01494">
    <property type="entry name" value="ATPase_P-type"/>
    <property type="match status" value="2"/>
</dbReference>
<evidence type="ECO:0000313" key="11">
    <source>
        <dbReference type="EMBL" id="KRL20832.1"/>
    </source>
</evidence>
<organism evidence="11 12">
    <name type="scientific">Lentilactobacillus kisonensis DSM 19906 = JCM 15041</name>
    <dbReference type="NCBI Taxonomy" id="1423766"/>
    <lineage>
        <taxon>Bacteria</taxon>
        <taxon>Bacillati</taxon>
        <taxon>Bacillota</taxon>
        <taxon>Bacilli</taxon>
        <taxon>Lactobacillales</taxon>
        <taxon>Lactobacillaceae</taxon>
        <taxon>Lentilactobacillus</taxon>
    </lineage>
</organism>
<dbReference type="EMBL" id="AZEB01000020">
    <property type="protein sequence ID" value="KRL20832.1"/>
    <property type="molecule type" value="Genomic_DNA"/>
</dbReference>
<dbReference type="SUPFAM" id="SSF81665">
    <property type="entry name" value="Calcium ATPase, transmembrane domain M"/>
    <property type="match status" value="1"/>
</dbReference>
<feature type="transmembrane region" description="Helical" evidence="8">
    <location>
        <begin position="62"/>
        <end position="80"/>
    </location>
</feature>
<feature type="transmembrane region" description="Helical" evidence="8">
    <location>
        <begin position="236"/>
        <end position="255"/>
    </location>
</feature>
<dbReference type="SFLD" id="SFLDG00002">
    <property type="entry name" value="C1.7:_P-type_atpase_like"/>
    <property type="match status" value="1"/>
</dbReference>
<dbReference type="InterPro" id="IPR023214">
    <property type="entry name" value="HAD_sf"/>
</dbReference>
<dbReference type="Proteomes" id="UP000051439">
    <property type="component" value="Unassembled WGS sequence"/>
</dbReference>
<feature type="transmembrane region" description="Helical" evidence="8">
    <location>
        <begin position="695"/>
        <end position="715"/>
    </location>
</feature>
<dbReference type="InterPro" id="IPR023299">
    <property type="entry name" value="ATPase_P-typ_cyto_dom_N"/>
</dbReference>
<dbReference type="InterPro" id="IPR023298">
    <property type="entry name" value="ATPase_P-typ_TM_dom_sf"/>
</dbReference>
<dbReference type="Gene3D" id="2.70.150.10">
    <property type="entry name" value="Calcium-transporting ATPase, cytoplasmic transduction domain A"/>
    <property type="match status" value="1"/>
</dbReference>
<dbReference type="SFLD" id="SFLDF00027">
    <property type="entry name" value="p-type_atpase"/>
    <property type="match status" value="1"/>
</dbReference>
<dbReference type="GO" id="GO:0016887">
    <property type="term" value="F:ATP hydrolysis activity"/>
    <property type="evidence" value="ECO:0007669"/>
    <property type="project" value="InterPro"/>
</dbReference>
<dbReference type="AlphaFoldDB" id="A0A0R1NK58"/>
<dbReference type="InterPro" id="IPR018303">
    <property type="entry name" value="ATPase_P-typ_P_site"/>
</dbReference>
<accession>A0A0R1NK58</accession>
<feature type="transmembrane region" description="Helical" evidence="8">
    <location>
        <begin position="721"/>
        <end position="744"/>
    </location>
</feature>
<comment type="caution">
    <text evidence="11">The sequence shown here is derived from an EMBL/GenBank/DDBJ whole genome shotgun (WGS) entry which is preliminary data.</text>
</comment>
<evidence type="ECO:0000256" key="2">
    <source>
        <dbReference type="ARBA" id="ARBA00022692"/>
    </source>
</evidence>
<dbReference type="PRINTS" id="PR00119">
    <property type="entry name" value="CATATPASE"/>
</dbReference>
<comment type="subcellular location">
    <subcellularLocation>
        <location evidence="1">Membrane</location>
        <topology evidence="1">Multi-pass membrane protein</topology>
    </subcellularLocation>
</comment>
<dbReference type="InterPro" id="IPR036412">
    <property type="entry name" value="HAD-like_sf"/>
</dbReference>
<dbReference type="Pfam" id="PF00690">
    <property type="entry name" value="Cation_ATPase_N"/>
    <property type="match status" value="1"/>
</dbReference>